<evidence type="ECO:0000259" key="2">
    <source>
        <dbReference type="PROSITE" id="PS50943"/>
    </source>
</evidence>
<dbReference type="CDD" id="cd00093">
    <property type="entry name" value="HTH_XRE"/>
    <property type="match status" value="1"/>
</dbReference>
<dbReference type="PROSITE" id="PS50943">
    <property type="entry name" value="HTH_CROC1"/>
    <property type="match status" value="1"/>
</dbReference>
<organism evidence="3 4">
    <name type="scientific">Selenomonas ruminantium</name>
    <dbReference type="NCBI Taxonomy" id="971"/>
    <lineage>
        <taxon>Bacteria</taxon>
        <taxon>Bacillati</taxon>
        <taxon>Bacillota</taxon>
        <taxon>Negativicutes</taxon>
        <taxon>Selenomonadales</taxon>
        <taxon>Selenomonadaceae</taxon>
        <taxon>Selenomonas</taxon>
    </lineage>
</organism>
<feature type="domain" description="HTH cro/C1-type" evidence="2">
    <location>
        <begin position="23"/>
        <end position="77"/>
    </location>
</feature>
<reference evidence="3 4" key="1">
    <citation type="submission" date="2016-10" db="EMBL/GenBank/DDBJ databases">
        <authorList>
            <person name="de Groot N.N."/>
        </authorList>
    </citation>
    <scope>NUCLEOTIDE SEQUENCE [LARGE SCALE GENOMIC DNA]</scope>
    <source>
        <strain evidence="3 4">L14</strain>
    </source>
</reference>
<dbReference type="SMART" id="SM00530">
    <property type="entry name" value="HTH_XRE"/>
    <property type="match status" value="1"/>
</dbReference>
<dbReference type="Proteomes" id="UP000183843">
    <property type="component" value="Unassembled WGS sequence"/>
</dbReference>
<proteinExistence type="predicted"/>
<dbReference type="PANTHER" id="PTHR46558">
    <property type="entry name" value="TRACRIPTIONAL REGULATORY PROTEIN-RELATED-RELATED"/>
    <property type="match status" value="1"/>
</dbReference>
<dbReference type="InterPro" id="IPR001387">
    <property type="entry name" value="Cro/C1-type_HTH"/>
</dbReference>
<protein>
    <submittedName>
        <fullName evidence="3">Helix-turn-helix domain-containing protein</fullName>
    </submittedName>
</protein>
<dbReference type="SUPFAM" id="SSF47413">
    <property type="entry name" value="lambda repressor-like DNA-binding domains"/>
    <property type="match status" value="1"/>
</dbReference>
<dbReference type="InterPro" id="IPR010982">
    <property type="entry name" value="Lambda_DNA-bd_dom_sf"/>
</dbReference>
<evidence type="ECO:0000256" key="1">
    <source>
        <dbReference type="ARBA" id="ARBA00023125"/>
    </source>
</evidence>
<accession>A0A1I0WJB6</accession>
<evidence type="ECO:0000313" key="3">
    <source>
        <dbReference type="EMBL" id="SFA88721.1"/>
    </source>
</evidence>
<sequence>MTTKEPEGTGEKLTIKGTFGKRLKELREDRRLSQSDMAKELAIPVATYANWEQCRALPSLEQIPFLADFFGVSADYLLGISKQQAVERLVKRMSNLPENSQKIVMALIDEILAMK</sequence>
<dbReference type="GO" id="GO:0003677">
    <property type="term" value="F:DNA binding"/>
    <property type="evidence" value="ECO:0007669"/>
    <property type="project" value="UniProtKB-KW"/>
</dbReference>
<dbReference type="Gene3D" id="1.10.260.40">
    <property type="entry name" value="lambda repressor-like DNA-binding domains"/>
    <property type="match status" value="1"/>
</dbReference>
<dbReference type="PANTHER" id="PTHR46558:SF11">
    <property type="entry name" value="HTH-TYPE TRANSCRIPTIONAL REGULATOR XRE"/>
    <property type="match status" value="1"/>
</dbReference>
<evidence type="ECO:0000313" key="4">
    <source>
        <dbReference type="Proteomes" id="UP000183843"/>
    </source>
</evidence>
<dbReference type="AlphaFoldDB" id="A0A1I0WJB6"/>
<dbReference type="EMBL" id="FOJX01000003">
    <property type="protein sequence ID" value="SFA88721.1"/>
    <property type="molecule type" value="Genomic_DNA"/>
</dbReference>
<gene>
    <name evidence="3" type="ORF">SAMN05216587_10334</name>
</gene>
<name>A0A1I0WJB6_SELRU</name>
<dbReference type="Pfam" id="PF01381">
    <property type="entry name" value="HTH_3"/>
    <property type="match status" value="1"/>
</dbReference>
<dbReference type="RefSeq" id="WP_074813891.1">
    <property type="nucleotide sequence ID" value="NZ_FOJX01000003.1"/>
</dbReference>
<keyword evidence="1" id="KW-0238">DNA-binding</keyword>